<feature type="region of interest" description="Disordered" evidence="1">
    <location>
        <begin position="1"/>
        <end position="68"/>
    </location>
</feature>
<dbReference type="SUPFAM" id="SSF52266">
    <property type="entry name" value="SGNH hydrolase"/>
    <property type="match status" value="1"/>
</dbReference>
<name>A0A0F8CIM4_LARCR</name>
<dbReference type="Gene3D" id="3.90.70.120">
    <property type="match status" value="1"/>
</dbReference>
<reference evidence="2" key="1">
    <citation type="journal article" date="2015" name="PLoS Genet.">
        <title>Genome Sequencing of the Perciform Fish Larimichthys crocea Provides Insights into Molecular and Genetic Mechanisms of Stress Adaptation.</title>
        <authorList>
            <person name="Ao J."/>
            <person name="Mu Y."/>
            <person name="Xiang L.X."/>
            <person name="Fan D."/>
            <person name="Feng M."/>
            <person name="Zhang S."/>
            <person name="Shi Q."/>
            <person name="Zhu L.Y."/>
            <person name="Li T."/>
            <person name="Ding Y."/>
            <person name="Nie L."/>
            <person name="Li Q."/>
            <person name="Dong W.R."/>
            <person name="Jiang L."/>
            <person name="Sun B."/>
            <person name="Zhang X."/>
            <person name="Li M."/>
            <person name="Zhang H.Q."/>
            <person name="Xie S."/>
            <person name="Zhu Y."/>
            <person name="Jiang X."/>
            <person name="Wang X."/>
            <person name="Mu P."/>
            <person name="Chen W."/>
            <person name="Yue Z."/>
            <person name="Wang Z."/>
            <person name="Wang J."/>
            <person name="Shao J.Z."/>
            <person name="Chen X."/>
        </authorList>
    </citation>
    <scope>NUCLEOTIDE SEQUENCE [LARGE SCALE GENOMIC DNA]</scope>
    <source>
        <strain evidence="2">SSNF</strain>
        <tissue evidence="2">Blood</tissue>
    </source>
</reference>
<organism evidence="2">
    <name type="scientific">Larimichthys crocea</name>
    <name type="common">Large yellow croaker</name>
    <name type="synonym">Pseudosciaena crocea</name>
    <dbReference type="NCBI Taxonomy" id="215358"/>
    <lineage>
        <taxon>Eukaryota</taxon>
        <taxon>Metazoa</taxon>
        <taxon>Chordata</taxon>
        <taxon>Craniata</taxon>
        <taxon>Vertebrata</taxon>
        <taxon>Euteleostomi</taxon>
        <taxon>Actinopterygii</taxon>
        <taxon>Neopterygii</taxon>
        <taxon>Teleostei</taxon>
        <taxon>Neoteleostei</taxon>
        <taxon>Acanthomorphata</taxon>
        <taxon>Eupercaria</taxon>
        <taxon>Sciaenidae</taxon>
        <taxon>Larimichthys</taxon>
    </lineage>
</organism>
<evidence type="ECO:0000256" key="1">
    <source>
        <dbReference type="SAM" id="MobiDB-lite"/>
    </source>
</evidence>
<protein>
    <recommendedName>
        <fullName evidence="3">HECT domain-containing protein</fullName>
    </recommendedName>
</protein>
<dbReference type="SUPFAM" id="SSF56204">
    <property type="entry name" value="Hect, E3 ligase catalytic domain"/>
    <property type="match status" value="1"/>
</dbReference>
<dbReference type="InterPro" id="IPR035983">
    <property type="entry name" value="Hect_E3_ubiquitin_ligase"/>
</dbReference>
<dbReference type="GO" id="GO:0004842">
    <property type="term" value="F:ubiquitin-protein transferase activity"/>
    <property type="evidence" value="ECO:0007669"/>
    <property type="project" value="InterPro"/>
</dbReference>
<gene>
    <name evidence="2" type="ORF">EH28_00535</name>
</gene>
<feature type="region of interest" description="Disordered" evidence="1">
    <location>
        <begin position="497"/>
        <end position="521"/>
    </location>
</feature>
<dbReference type="AlphaFoldDB" id="A0A0F8CIM4"/>
<evidence type="ECO:0000313" key="2">
    <source>
        <dbReference type="EMBL" id="KKF33709.1"/>
    </source>
</evidence>
<evidence type="ECO:0008006" key="3">
    <source>
        <dbReference type="Google" id="ProtNLM"/>
    </source>
</evidence>
<sequence>MPRKGRRSEAARLRWSRLNQEEPRPSSPPPQAVQTVSPQVEESRKEPIPARRSRTMDTPTPGSRSPVSNLVGWSLPARLLWGPDDACATLAARRGTGYRHSARTWPTSPFTGRQHKLVVPPESPDKKFVLIVGDSHLRALVDGLVDMPEGCLSFGFMSTPGASASQLRTEVQHAVLPQVPEAVCLLAPSNNLTASRTVDEAAIDFAKLLTTVRNRWPKVFVVDFPPRLNVEVSYQDFLRQEFHRVAARMGVKYSSVPKQVPTDTNLYNVHMPDIRCGLLKAQVSSPGGEQGWVPLVTQLGSLSTDLSSAVIIVSPECIAVFRDKSGRYGVFDSHSRNAAGLPYHFGTAITMTFPKLSDLADHLHKLFANRGDYASYEFVPVSFEAVGSSEGPPQSVAQTQANQSETAFGPLQAEVVRAEVLDRDLNAHDISSAVPQATTNLAKLSKQQRRKARQRDSDLAKYIPKVGDRVSTVAFCRQAALSQESPSRKESILSRLRQRLSGGEGMPPKKRSSKLEGNTNAKRKVRRLEVGWMDYDEDEERYKQVKSANGGGTRHLSVEKDETVADIKVMAENIFFPNGCSKKKKRLSNYSTHMESSQIHINVSNTVDELYNKSKLKMLRLYLCTKMKTGQQPPVGVEDDHTTSQPSEVDLTDQNQAVEYLLVENRNSESTYHHFINDGASTSGNLELDETLPWDGLLTLGEGEDSHAVIFVGEGRLDVTEDEPNLETAIPEKEDDAPSETVDQSLSPPVLAGEADVSAQALSEPQSSPVTLIVRRGHCLTDMINAFKDPKIVASEVCIKMRLPNGELEQGEGSGVLRDCLTEFWMDFYDSCTLGVEVKVPFIRHDFQQEEWQAVARVFVVGWKQAGYFPVKLAVPFLEEVLCDSTTSSFKDSLLLYVSHEERSILEKALEDFNSVDTDELLDVLDAHECKQVPTEDTLLPVLSQIGHKVIIQAPMYVIKCWRPVLVSVASLLPPEGLHHFIAQKKPTAKTVKALLKFPEEMTAAQSTVSRYLKRYIGEIDCKNLQLFLRFCTGSDVLDKAILIVFIETTNFLRRPQSHTCGCVLKLPIGYYSYPDFRSEFNNILTSSMWVMDVV</sequence>
<feature type="compositionally biased region" description="Polar residues" evidence="1">
    <location>
        <begin position="56"/>
        <end position="68"/>
    </location>
</feature>
<accession>A0A0F8CIM4</accession>
<proteinExistence type="predicted"/>
<dbReference type="EMBL" id="KQ040853">
    <property type="protein sequence ID" value="KKF33709.1"/>
    <property type="molecule type" value="Genomic_DNA"/>
</dbReference>